<organism evidence="3 4">
    <name type="scientific">Candidatus Methanofastidiosum methylothiophilum</name>
    <dbReference type="NCBI Taxonomy" id="1705564"/>
    <lineage>
        <taxon>Archaea</taxon>
        <taxon>Methanobacteriati</taxon>
        <taxon>Methanobacteriota</taxon>
        <taxon>Stenosarchaea group</taxon>
        <taxon>Candidatus Methanofastidiosia</taxon>
        <taxon>Candidatus Methanofastidiosales</taxon>
        <taxon>Candidatus Methanofastidiosaceae</taxon>
        <taxon>Candidatus Methanofastidiosum</taxon>
    </lineage>
</organism>
<evidence type="ECO:0000256" key="1">
    <source>
        <dbReference type="ARBA" id="ARBA00022801"/>
    </source>
</evidence>
<dbReference type="Proteomes" id="UP000075578">
    <property type="component" value="Unassembled WGS sequence"/>
</dbReference>
<dbReference type="EMBL" id="LNGD01000138">
    <property type="protein sequence ID" value="KYC48517.1"/>
    <property type="molecule type" value="Genomic_DNA"/>
</dbReference>
<protein>
    <submittedName>
        <fullName evidence="3">Putative hydrolase</fullName>
    </submittedName>
</protein>
<comment type="caution">
    <text evidence="3">The sequence shown here is derived from an EMBL/GenBank/DDBJ whole genome shotgun (WGS) entry which is preliminary data.</text>
</comment>
<dbReference type="GO" id="GO:0016787">
    <property type="term" value="F:hydrolase activity"/>
    <property type="evidence" value="ECO:0007669"/>
    <property type="project" value="UniProtKB-KW"/>
</dbReference>
<dbReference type="AlphaFoldDB" id="A0A150IU50"/>
<evidence type="ECO:0000259" key="2">
    <source>
        <dbReference type="Pfam" id="PF00857"/>
    </source>
</evidence>
<accession>A0A150IU50</accession>
<dbReference type="PANTHER" id="PTHR43540">
    <property type="entry name" value="PEROXYUREIDOACRYLATE/UREIDOACRYLATE AMIDOHYDROLASE-RELATED"/>
    <property type="match status" value="1"/>
</dbReference>
<dbReference type="Pfam" id="PF00857">
    <property type="entry name" value="Isochorismatase"/>
    <property type="match status" value="1"/>
</dbReference>
<feature type="domain" description="Isochorismatase-like" evidence="2">
    <location>
        <begin position="5"/>
        <end position="167"/>
    </location>
</feature>
<dbReference type="CDD" id="cd00431">
    <property type="entry name" value="cysteine_hydrolases"/>
    <property type="match status" value="1"/>
</dbReference>
<evidence type="ECO:0000313" key="3">
    <source>
        <dbReference type="EMBL" id="KYC48517.1"/>
    </source>
</evidence>
<dbReference type="InterPro" id="IPR000868">
    <property type="entry name" value="Isochorismatase-like_dom"/>
</dbReference>
<dbReference type="InterPro" id="IPR050272">
    <property type="entry name" value="Isochorismatase-like_hydrls"/>
</dbReference>
<evidence type="ECO:0000313" key="4">
    <source>
        <dbReference type="Proteomes" id="UP000075578"/>
    </source>
</evidence>
<reference evidence="3 4" key="1">
    <citation type="journal article" date="2016" name="ISME J.">
        <title>Chasing the elusive Euryarchaeota class WSA2: genomes reveal a uniquely fastidious methyl-reducing methanogen.</title>
        <authorList>
            <person name="Nobu M.K."/>
            <person name="Narihiro T."/>
            <person name="Kuroda K."/>
            <person name="Mei R."/>
            <person name="Liu W.T."/>
        </authorList>
    </citation>
    <scope>NUCLEOTIDE SEQUENCE [LARGE SCALE GENOMIC DNA]</scope>
    <source>
        <strain evidence="3">U1lsi0528_Bin089</strain>
    </source>
</reference>
<sequence>MERYTLLIINMLNDFVYGKSKYEYARGIIGPIGEISNFFREHKFPIIYLCDAHLKNNDREIKILGEHAIDGTEGARIIDDIVPREGDYVIKKRKYSGFYGTELDELLREMEMKNLVFSGLLTSLSIRHTVADAYYRNYNCIILTNACCDVKNDLHLKSVLYIRDYYGANAVSTMNFPRLYVDREGI</sequence>
<dbReference type="PANTHER" id="PTHR43540:SF6">
    <property type="entry name" value="ISOCHORISMATASE-LIKE DOMAIN-CONTAINING PROTEIN"/>
    <property type="match status" value="1"/>
</dbReference>
<dbReference type="InterPro" id="IPR036380">
    <property type="entry name" value="Isochorismatase-like_sf"/>
</dbReference>
<dbReference type="Gene3D" id="3.40.50.850">
    <property type="entry name" value="Isochorismatase-like"/>
    <property type="match status" value="1"/>
</dbReference>
<keyword evidence="1 3" id="KW-0378">Hydrolase</keyword>
<name>A0A150IU50_9EURY</name>
<proteinExistence type="predicted"/>
<gene>
    <name evidence="3" type="ORF">AMQ74_01596</name>
</gene>
<dbReference type="SUPFAM" id="SSF52499">
    <property type="entry name" value="Isochorismatase-like hydrolases"/>
    <property type="match status" value="1"/>
</dbReference>